<dbReference type="PhylomeDB" id="S8AZA5"/>
<protein>
    <recommendedName>
        <fullName evidence="2">poly(ADP-ribose) glycohydrolase</fullName>
        <ecNumber evidence="2">3.2.1.143</ecNumber>
    </recommendedName>
</protein>
<sequence>MADQSFVLPCSPSILRLDRFDVVGSDEPEVPFWQILSGLLEESLHSVRDSASLIDLLQTISVVLHGEAAKNYEFLREFLDQHLTKFTPEPSKFIVSTWPRLVSLALQLPSLFPTDTIPPFQGDETRQLIFSRRHVACLVVHQFLCSLPAHPWQTESFVDLSPWYSRGEAMHQGAVQAYLTALFTYFEAIGADESNNGILHHSVEDWPIIFKLSERAESTASSLLRNMAASLSRLTVIQLPHESTDIPYLGLPDGACVISANKCVGSGATGTQEELHVLICQGAEAMVTIKGHGRRASLDKILHTRSPSSSANWRSRTMLFMDALELDLVVRALPHGGENIPDLMPSSPHRELAKAYTAFCSHSKGTIQTPYSFATTGNWGCGAFGGNKQVKAIIQWCAASMANVPELRYVLGGAEQKRFGEELSRFVGQVAEYTGKALEPRDLFNALTRLSEDIQIGKARVPNPDEIFEYIWSNL</sequence>
<evidence type="ECO:0000259" key="5">
    <source>
        <dbReference type="Pfam" id="PF20811"/>
    </source>
</evidence>
<reference evidence="6 7" key="1">
    <citation type="journal article" date="2013" name="PLoS ONE">
        <title>Genomic and secretomic analyses reveal unique features of the lignocellulolytic enzyme system of Penicillium decumbens.</title>
        <authorList>
            <person name="Liu G."/>
            <person name="Zhang L."/>
            <person name="Wei X."/>
            <person name="Zou G."/>
            <person name="Qin Y."/>
            <person name="Ma L."/>
            <person name="Li J."/>
            <person name="Zheng H."/>
            <person name="Wang S."/>
            <person name="Wang C."/>
            <person name="Xun L."/>
            <person name="Zhao G.-P."/>
            <person name="Zhou Z."/>
            <person name="Qu Y."/>
        </authorList>
    </citation>
    <scope>NUCLEOTIDE SEQUENCE [LARGE SCALE GENOMIC DNA]</scope>
    <source>
        <strain evidence="7">114-2 / CGMCC 5302</strain>
    </source>
</reference>
<dbReference type="GO" id="GO:0009225">
    <property type="term" value="P:nucleotide-sugar metabolic process"/>
    <property type="evidence" value="ECO:0007669"/>
    <property type="project" value="TreeGrafter"/>
</dbReference>
<dbReference type="AlphaFoldDB" id="S8AZA5"/>
<keyword evidence="3" id="KW-0378">Hydrolase</keyword>
<evidence type="ECO:0000259" key="4">
    <source>
        <dbReference type="Pfam" id="PF05028"/>
    </source>
</evidence>
<feature type="domain" description="PARG catalytic Macro" evidence="4">
    <location>
        <begin position="275"/>
        <end position="415"/>
    </location>
</feature>
<dbReference type="GO" id="GO:0005737">
    <property type="term" value="C:cytoplasm"/>
    <property type="evidence" value="ECO:0007669"/>
    <property type="project" value="TreeGrafter"/>
</dbReference>
<proteinExistence type="inferred from homology"/>
<dbReference type="InterPro" id="IPR048362">
    <property type="entry name" value="PARG_helical"/>
</dbReference>
<dbReference type="InterPro" id="IPR007724">
    <property type="entry name" value="Poly_GlycHdrlase"/>
</dbReference>
<dbReference type="EC" id="3.2.1.143" evidence="2"/>
<evidence type="ECO:0000313" key="6">
    <source>
        <dbReference type="EMBL" id="EPS31773.1"/>
    </source>
</evidence>
<name>S8AZA5_PENO1</name>
<dbReference type="GO" id="GO:0005975">
    <property type="term" value="P:carbohydrate metabolic process"/>
    <property type="evidence" value="ECO:0007669"/>
    <property type="project" value="InterPro"/>
</dbReference>
<dbReference type="HOGENOM" id="CLU_013388_0_1_1"/>
<dbReference type="PANTHER" id="PTHR12837:SF0">
    <property type="entry name" value="POLY(ADP-RIBOSE) GLYCOHYDROLASE"/>
    <property type="match status" value="1"/>
</dbReference>
<keyword evidence="7" id="KW-1185">Reference proteome</keyword>
<dbReference type="GO" id="GO:0006282">
    <property type="term" value="P:regulation of DNA repair"/>
    <property type="evidence" value="ECO:0007669"/>
    <property type="project" value="InterPro"/>
</dbReference>
<dbReference type="Pfam" id="PF05028">
    <property type="entry name" value="PARG_cat_C"/>
    <property type="match status" value="1"/>
</dbReference>
<dbReference type="PANTHER" id="PTHR12837">
    <property type="entry name" value="POLY ADP-RIBOSE GLYCOHYDROLASE"/>
    <property type="match status" value="1"/>
</dbReference>
<accession>S8AZA5</accession>
<dbReference type="eggNOG" id="KOG2064">
    <property type="taxonomic scope" value="Eukaryota"/>
</dbReference>
<evidence type="ECO:0000313" key="7">
    <source>
        <dbReference type="Proteomes" id="UP000019376"/>
    </source>
</evidence>
<dbReference type="Proteomes" id="UP000019376">
    <property type="component" value="Unassembled WGS sequence"/>
</dbReference>
<dbReference type="EMBL" id="KB644414">
    <property type="protein sequence ID" value="EPS31773.1"/>
    <property type="molecule type" value="Genomic_DNA"/>
</dbReference>
<dbReference type="GO" id="GO:0004649">
    <property type="term" value="F:poly(ADP-ribose) glycohydrolase activity"/>
    <property type="evidence" value="ECO:0007669"/>
    <property type="project" value="UniProtKB-EC"/>
</dbReference>
<evidence type="ECO:0000256" key="1">
    <source>
        <dbReference type="ARBA" id="ARBA00009545"/>
    </source>
</evidence>
<dbReference type="GO" id="GO:0005634">
    <property type="term" value="C:nucleus"/>
    <property type="evidence" value="ECO:0007669"/>
    <property type="project" value="TreeGrafter"/>
</dbReference>
<evidence type="ECO:0000256" key="3">
    <source>
        <dbReference type="ARBA" id="ARBA00022801"/>
    </source>
</evidence>
<dbReference type="STRING" id="933388.S8AZA5"/>
<dbReference type="OrthoDB" id="1937899at2759"/>
<dbReference type="Pfam" id="PF20811">
    <property type="entry name" value="PARG_cat_N"/>
    <property type="match status" value="1"/>
</dbReference>
<dbReference type="InterPro" id="IPR046372">
    <property type="entry name" value="PARG_cat_C"/>
</dbReference>
<comment type="similarity">
    <text evidence="1">Belongs to the poly(ADP-ribose) glycohydrolase family.</text>
</comment>
<evidence type="ECO:0000256" key="2">
    <source>
        <dbReference type="ARBA" id="ARBA00012255"/>
    </source>
</evidence>
<dbReference type="GO" id="GO:1990966">
    <property type="term" value="P:ATP generation from poly-ADP-D-ribose"/>
    <property type="evidence" value="ECO:0007669"/>
    <property type="project" value="TreeGrafter"/>
</dbReference>
<feature type="domain" description="PARG helical" evidence="5">
    <location>
        <begin position="89"/>
        <end position="195"/>
    </location>
</feature>
<gene>
    <name evidence="6" type="ORF">PDE_06731</name>
</gene>
<organism evidence="6 7">
    <name type="scientific">Penicillium oxalicum (strain 114-2 / CGMCC 5302)</name>
    <name type="common">Penicillium decumbens</name>
    <dbReference type="NCBI Taxonomy" id="933388"/>
    <lineage>
        <taxon>Eukaryota</taxon>
        <taxon>Fungi</taxon>
        <taxon>Dikarya</taxon>
        <taxon>Ascomycota</taxon>
        <taxon>Pezizomycotina</taxon>
        <taxon>Eurotiomycetes</taxon>
        <taxon>Eurotiomycetidae</taxon>
        <taxon>Eurotiales</taxon>
        <taxon>Aspergillaceae</taxon>
        <taxon>Penicillium</taxon>
    </lineage>
</organism>